<keyword evidence="2" id="KW-1185">Reference proteome</keyword>
<accession>A0A8H6TMT0</accession>
<protein>
    <submittedName>
        <fullName evidence="1">F-box domain-containing protein</fullName>
    </submittedName>
</protein>
<dbReference type="AlphaFoldDB" id="A0A8H6TMT0"/>
<dbReference type="EMBL" id="JACAZE010000003">
    <property type="protein sequence ID" value="KAF7319541.1"/>
    <property type="molecule type" value="Genomic_DNA"/>
</dbReference>
<reference evidence="1" key="1">
    <citation type="submission" date="2020-05" db="EMBL/GenBank/DDBJ databases">
        <title>Mycena genomes resolve the evolution of fungal bioluminescence.</title>
        <authorList>
            <person name="Tsai I.J."/>
        </authorList>
    </citation>
    <scope>NUCLEOTIDE SEQUENCE</scope>
    <source>
        <strain evidence="1">110903Hualien_Pintung</strain>
    </source>
</reference>
<proteinExistence type="predicted"/>
<dbReference type="SUPFAM" id="SSF52047">
    <property type="entry name" value="RNI-like"/>
    <property type="match status" value="1"/>
</dbReference>
<evidence type="ECO:0000313" key="1">
    <source>
        <dbReference type="EMBL" id="KAF7319541.1"/>
    </source>
</evidence>
<gene>
    <name evidence="1" type="ORF">HMN09_00293500</name>
</gene>
<sequence>MEPNPSPGLQIELNHLLSANAAPTESECISLRTFIRERQEYAEALKSRANTLRFELERTAREELDVAADIRKATMALGSIRRLPPEIICEIFYRAAKYPRKAYTTDLAPWWLGQISSRWRKIALSFPRLWSKFRVDGEDELLKRSPELMKERISTQLARSGNVLLSLELSFYQAFHGKLLESAAPAMSLLVSRSAQWRKLSFTALKQTEAFLTLIQPVKGRLPQLKKLSCHFYSRLNDDLDLDIFLDAPQLSQLSLSTRHNQLRFPWMTIRECYLEGNLDEFLPSLAETHVLAELHLNTHCSVLELPHSMMVRLPSLQRLRAIQTIELSVLTAPNLEHLNTSTKDLHHLSNFLQRSVCPLSLLGLEEENGYNINISDLVQGLGYVPSLNLLAMFPRLRDWTGERFLDDEPRIHDVRPLFAALKLSAEVGAADLVPRLSTFIFGFEQNPFVHDEFLVMVSSRLNPTNPHRLKHLLIEASCRTNHRARGFLAKAPAELVIEYVDYRALMDLDELYFPRA</sequence>
<name>A0A8H6TMT0_MYCCL</name>
<comment type="caution">
    <text evidence="1">The sequence shown here is derived from an EMBL/GenBank/DDBJ whole genome shotgun (WGS) entry which is preliminary data.</text>
</comment>
<dbReference type="OrthoDB" id="2835096at2759"/>
<evidence type="ECO:0000313" key="2">
    <source>
        <dbReference type="Proteomes" id="UP000613580"/>
    </source>
</evidence>
<dbReference type="Proteomes" id="UP000613580">
    <property type="component" value="Unassembled WGS sequence"/>
</dbReference>
<organism evidence="1 2">
    <name type="scientific">Mycena chlorophos</name>
    <name type="common">Agaric fungus</name>
    <name type="synonym">Agaricus chlorophos</name>
    <dbReference type="NCBI Taxonomy" id="658473"/>
    <lineage>
        <taxon>Eukaryota</taxon>
        <taxon>Fungi</taxon>
        <taxon>Dikarya</taxon>
        <taxon>Basidiomycota</taxon>
        <taxon>Agaricomycotina</taxon>
        <taxon>Agaricomycetes</taxon>
        <taxon>Agaricomycetidae</taxon>
        <taxon>Agaricales</taxon>
        <taxon>Marasmiineae</taxon>
        <taxon>Mycenaceae</taxon>
        <taxon>Mycena</taxon>
    </lineage>
</organism>